<sequence>MSSLQAKARQQVSTHAPRVHEERHRTKGSKQWRTRFQPTLLAFTRSDASTFGAISTNAEFQPTLLAFTRSDPTAPGACAPTASFNPRSSRSRGATTCRASNSSTPRCFNPRSSRSRGATGRAPGRARAGRRFNPRSSRSRGATARVGLSWSIVGLFQPTLLAFTRSDAATSRRWWRPCRFQPTLLAFTRSDGPPWGLAGAPCPFQPTFLAFTRSDTRALRHRRGEASGFNPRSSRSRGATEQLLDCEFSLVFQPTLLAFTRSDDAAAEAAGDAGGGFNPRSSRSRGATQARRLFNAVRSFNPRSSRSRGATARTPNTTETKRCFNPRSSRSRGATPAVPTTTPPAKFQPTLLAFTRSDVRRRWRDGSAVVSTHAPRVHEERLQVPSFDAPRRAFQPTLLAFTRSDLQHGVRGGRPGNVSTHAPRVHEERPLSRLRKLRATLFQPTLLAFTRSDAARPAQPTGSGRFNPRSSRSRGATSPCNFWSRTEPFQPTLLAFTRSDHHLRLPVPARLVSTHAPRVHEERPCPANLPFFLRNLTTIREPASGARHAGHRRPLRILQPSKTIRDFKEREPSAEGPPGAVRGRLQDQRSLDVQRWPGTMMLRLPGIVFRQEIEAQAVAFRLERRQQASAQDDPVLGLQHALEDGVLHPYAMVLAGPCNLAQAPSPLRVRHPHVVTNQHRELTHQRIAKGG</sequence>
<dbReference type="Proteomes" id="UP000009026">
    <property type="component" value="Chromosome"/>
</dbReference>
<feature type="region of interest" description="Disordered" evidence="1">
    <location>
        <begin position="76"/>
        <end position="140"/>
    </location>
</feature>
<feature type="region of interest" description="Disordered" evidence="1">
    <location>
        <begin position="407"/>
        <end position="430"/>
    </location>
</feature>
<name>A0A0H4XQH1_9BACT</name>
<feature type="compositionally biased region" description="Low complexity" evidence="1">
    <location>
        <begin position="110"/>
        <end position="126"/>
    </location>
</feature>
<feature type="region of interest" description="Disordered" evidence="1">
    <location>
        <begin position="561"/>
        <end position="590"/>
    </location>
</feature>
<feature type="region of interest" description="Disordered" evidence="1">
    <location>
        <begin position="1"/>
        <end position="31"/>
    </location>
</feature>
<feature type="region of interest" description="Disordered" evidence="1">
    <location>
        <begin position="453"/>
        <end position="479"/>
    </location>
</feature>
<feature type="compositionally biased region" description="Low complexity" evidence="1">
    <location>
        <begin position="334"/>
        <end position="345"/>
    </location>
</feature>
<reference evidence="2 3" key="1">
    <citation type="journal article" date="2016" name="PLoS ONE">
        <title>Complete Genome Sequence and Comparative Genomics of a Novel Myxobacterium Myxococcus hansupus.</title>
        <authorList>
            <person name="Sharma G."/>
            <person name="Narwani T."/>
            <person name="Subramanian S."/>
        </authorList>
    </citation>
    <scope>NUCLEOTIDE SEQUENCE [LARGE SCALE GENOMIC DNA]</scope>
    <source>
        <strain evidence="3">mixupus</strain>
    </source>
</reference>
<feature type="compositionally biased region" description="Basic and acidic residues" evidence="1">
    <location>
        <begin position="563"/>
        <end position="573"/>
    </location>
</feature>
<keyword evidence="3" id="KW-1185">Reference proteome</keyword>
<accession>A0A0H4XQH1</accession>
<feature type="region of interest" description="Disordered" evidence="1">
    <location>
        <begin position="268"/>
        <end position="288"/>
    </location>
</feature>
<proteinExistence type="predicted"/>
<organism evidence="2 3">
    <name type="scientific">Pseudomyxococcus hansupus</name>
    <dbReference type="NCBI Taxonomy" id="1297742"/>
    <lineage>
        <taxon>Bacteria</taxon>
        <taxon>Pseudomonadati</taxon>
        <taxon>Myxococcota</taxon>
        <taxon>Myxococcia</taxon>
        <taxon>Myxococcales</taxon>
        <taxon>Cystobacterineae</taxon>
        <taxon>Myxococcaceae</taxon>
        <taxon>Pseudomyxococcus</taxon>
    </lineage>
</organism>
<gene>
    <name evidence="2" type="ORF">A176_007529</name>
</gene>
<feature type="compositionally biased region" description="Polar residues" evidence="1">
    <location>
        <begin position="82"/>
        <end position="106"/>
    </location>
</feature>
<evidence type="ECO:0000313" key="3">
    <source>
        <dbReference type="Proteomes" id="UP000009026"/>
    </source>
</evidence>
<dbReference type="KEGG" id="mym:A176_007529"/>
<feature type="compositionally biased region" description="Polar residues" evidence="1">
    <location>
        <begin position="460"/>
        <end position="479"/>
    </location>
</feature>
<dbReference type="AlphaFoldDB" id="A0A0H4XQH1"/>
<feature type="region of interest" description="Disordered" evidence="1">
    <location>
        <begin position="301"/>
        <end position="346"/>
    </location>
</feature>
<evidence type="ECO:0000313" key="2">
    <source>
        <dbReference type="EMBL" id="AKQ70617.1"/>
    </source>
</evidence>
<dbReference type="EMBL" id="CP012109">
    <property type="protein sequence ID" value="AKQ70617.1"/>
    <property type="molecule type" value="Genomic_DNA"/>
</dbReference>
<evidence type="ECO:0000256" key="1">
    <source>
        <dbReference type="SAM" id="MobiDB-lite"/>
    </source>
</evidence>
<protein>
    <submittedName>
        <fullName evidence="2">Transketolase</fullName>
    </submittedName>
</protein>
<feature type="compositionally biased region" description="Polar residues" evidence="1">
    <location>
        <begin position="1"/>
        <end position="14"/>
    </location>
</feature>